<dbReference type="InterPro" id="IPR037519">
    <property type="entry name" value="LITAF_fam"/>
</dbReference>
<evidence type="ECO:0000256" key="5">
    <source>
        <dbReference type="ARBA" id="ARBA00022723"/>
    </source>
</evidence>
<evidence type="ECO:0000256" key="4">
    <source>
        <dbReference type="ARBA" id="ARBA00005975"/>
    </source>
</evidence>
<proteinExistence type="inferred from homology"/>
<comment type="subcellular location">
    <subcellularLocation>
        <location evidence="2">Endosome membrane</location>
        <topology evidence="2">Peripheral membrane protein</topology>
    </subcellularLocation>
    <subcellularLocation>
        <location evidence="1">Late endosome membrane</location>
    </subcellularLocation>
    <subcellularLocation>
        <location evidence="3">Lysosome membrane</location>
        <topology evidence="3">Peripheral membrane protein</topology>
        <orientation evidence="3">Cytoplasmic side</orientation>
    </subcellularLocation>
</comment>
<comment type="caution">
    <text evidence="10">The sequence shown here is derived from an EMBL/GenBank/DDBJ whole genome shotgun (WGS) entry which is preliminary data.</text>
</comment>
<name>A0A8S9Z0D6_9TREM</name>
<evidence type="ECO:0000256" key="8">
    <source>
        <dbReference type="SAM" id="Phobius"/>
    </source>
</evidence>
<dbReference type="PROSITE" id="PS51837">
    <property type="entry name" value="LITAF"/>
    <property type="match status" value="1"/>
</dbReference>
<keyword evidence="11" id="KW-1185">Reference proteome</keyword>
<reference evidence="10" key="1">
    <citation type="submission" date="2019-07" db="EMBL/GenBank/DDBJ databases">
        <title>Annotation for the trematode Paragonimus miyazaki's.</title>
        <authorList>
            <person name="Choi Y.-J."/>
        </authorList>
    </citation>
    <scope>NUCLEOTIDE SEQUENCE</scope>
    <source>
        <strain evidence="10">Japan</strain>
    </source>
</reference>
<keyword evidence="8" id="KW-1133">Transmembrane helix</keyword>
<dbReference type="EMBL" id="JTDE01001437">
    <property type="protein sequence ID" value="KAF7258970.1"/>
    <property type="molecule type" value="Genomic_DNA"/>
</dbReference>
<organism evidence="10 11">
    <name type="scientific">Paragonimus skrjabini miyazakii</name>
    <dbReference type="NCBI Taxonomy" id="59628"/>
    <lineage>
        <taxon>Eukaryota</taxon>
        <taxon>Metazoa</taxon>
        <taxon>Spiralia</taxon>
        <taxon>Lophotrochozoa</taxon>
        <taxon>Platyhelminthes</taxon>
        <taxon>Trematoda</taxon>
        <taxon>Digenea</taxon>
        <taxon>Plagiorchiida</taxon>
        <taxon>Troglotremata</taxon>
        <taxon>Troglotrematidae</taxon>
        <taxon>Paragonimus</taxon>
    </lineage>
</organism>
<keyword evidence="8" id="KW-0812">Transmembrane</keyword>
<gene>
    <name evidence="10" type="ORF">EG68_03763</name>
</gene>
<feature type="domain" description="LITAF" evidence="9">
    <location>
        <begin position="1"/>
        <end position="85"/>
    </location>
</feature>
<dbReference type="SMART" id="SM00714">
    <property type="entry name" value="LITAF"/>
    <property type="match status" value="1"/>
</dbReference>
<dbReference type="InterPro" id="IPR006629">
    <property type="entry name" value="LITAF"/>
</dbReference>
<sequence length="86" mass="9589">MQSTQPIVIQPVQRDPVRLQCPYCLEDIITLTEYHPGLCTYLSSAGLCIIGCPFGCCLIPFCLNDMKDVVHRCPSCSHVVATYKKI</sequence>
<dbReference type="PANTHER" id="PTHR23292">
    <property type="entry name" value="LIPOPOLYSACCHARIDE-INDUCED TUMOR NECROSIS FACTOR-ALPHA FACTOR"/>
    <property type="match status" value="1"/>
</dbReference>
<evidence type="ECO:0000313" key="11">
    <source>
        <dbReference type="Proteomes" id="UP000822476"/>
    </source>
</evidence>
<dbReference type="GO" id="GO:0031902">
    <property type="term" value="C:late endosome membrane"/>
    <property type="evidence" value="ECO:0007669"/>
    <property type="project" value="UniProtKB-SubCell"/>
</dbReference>
<dbReference type="Pfam" id="PF10601">
    <property type="entry name" value="zf-LITAF-like"/>
    <property type="match status" value="1"/>
</dbReference>
<evidence type="ECO:0000256" key="7">
    <source>
        <dbReference type="ARBA" id="ARBA00023136"/>
    </source>
</evidence>
<dbReference type="OrthoDB" id="5599753at2759"/>
<evidence type="ECO:0000256" key="2">
    <source>
        <dbReference type="ARBA" id="ARBA00004481"/>
    </source>
</evidence>
<keyword evidence="7 8" id="KW-0472">Membrane</keyword>
<evidence type="ECO:0000256" key="3">
    <source>
        <dbReference type="ARBA" id="ARBA00004630"/>
    </source>
</evidence>
<dbReference type="GO" id="GO:0005765">
    <property type="term" value="C:lysosomal membrane"/>
    <property type="evidence" value="ECO:0007669"/>
    <property type="project" value="UniProtKB-SubCell"/>
</dbReference>
<evidence type="ECO:0000313" key="10">
    <source>
        <dbReference type="EMBL" id="KAF7258970.1"/>
    </source>
</evidence>
<evidence type="ECO:0000259" key="9">
    <source>
        <dbReference type="PROSITE" id="PS51837"/>
    </source>
</evidence>
<dbReference type="AlphaFoldDB" id="A0A8S9Z0D6"/>
<dbReference type="PANTHER" id="PTHR23292:SF6">
    <property type="entry name" value="FI16602P1-RELATED"/>
    <property type="match status" value="1"/>
</dbReference>
<dbReference type="Proteomes" id="UP000822476">
    <property type="component" value="Unassembled WGS sequence"/>
</dbReference>
<dbReference type="GO" id="GO:0008270">
    <property type="term" value="F:zinc ion binding"/>
    <property type="evidence" value="ECO:0007669"/>
    <property type="project" value="TreeGrafter"/>
</dbReference>
<feature type="transmembrane region" description="Helical" evidence="8">
    <location>
        <begin position="41"/>
        <end position="63"/>
    </location>
</feature>
<keyword evidence="5" id="KW-0479">Metal-binding</keyword>
<accession>A0A8S9Z0D6</accession>
<evidence type="ECO:0000256" key="1">
    <source>
        <dbReference type="ARBA" id="ARBA00004414"/>
    </source>
</evidence>
<keyword evidence="6" id="KW-0862">Zinc</keyword>
<comment type="similarity">
    <text evidence="4">Belongs to the CDIP1/LITAF family.</text>
</comment>
<protein>
    <recommendedName>
        <fullName evidence="9">LITAF domain-containing protein</fullName>
    </recommendedName>
</protein>
<evidence type="ECO:0000256" key="6">
    <source>
        <dbReference type="ARBA" id="ARBA00022833"/>
    </source>
</evidence>